<feature type="coiled-coil region" evidence="4">
    <location>
        <begin position="265"/>
        <end position="378"/>
    </location>
</feature>
<sequence length="858" mass="95735">MKPLKLEFCGINSFSEPAVIDFSKLLEYGIFGIFGDTGSGKSTILDCIGFALYGKIARSRSTTVGDCINFSCDKAYVHFEFEITFEGSRRVFRIERELKRKNASQTVKVYERVEQGLLVRSEGVTESNAFLERIVGLEQKDFEKCIALPQGEFAQFVRSTRAERLKLVSRLFDLEEYGENLVKRANAACAAAENEKKLAITRLEPFAEVSEENNTALRQRLEALEGEEKRCSAALASAQEREKYISGLYERAKEQASLRERAARLDCVRGEMTALEGEIGRLERAAAAVTAHSDAVRSEKEEKAARELLEGTQKRLDAARENSKALSLWDEKAADEALSALTERLVLAEQAEKQKKRREELEKKLNSARAEYMEEAKQFKGFSYEEERASLEARQKQLGSGNYFDFLEEKAKDALLKEEYATFAKELSSVYQVHPEAEELLPLIQKYQARCAAESGLKALREEFSTRERERERLSGQLIELEKKGGLYRAHLERLMHLQENGTRLKAELEELVPSEGNGESASALAKQLDALKRERAQNLAARERAGREVSGLEASLKAAEEKLLSAGSALAAAKVRLEETLEAAGLSSADQATALTEKYGDGKAARERLDRFKAEDAAVSARLKELADADLSEGTEEALSAAREQLALCQKEFGETAKAAALARDELRRGEEALLKKRALEEEAKKASRRAEIAERLKKLLEGNRFMDFVAEEYLQNVAENASGRLLSLTDGRYFLRYEGGNSGFVVGDNLNGGKVRGVYTLSGGETFLVSLSLALSLSAEICLRSLRPIEFFFLDEGFGTLDEHLVDTVMDSLERLKGEHFSIGIISHVEELKHRIEKKLIVKKATETHGSQIIAE</sequence>
<dbReference type="Pfam" id="PF13558">
    <property type="entry name" value="SbcC_Walker_B"/>
    <property type="match status" value="1"/>
</dbReference>
<evidence type="ECO:0000313" key="7">
    <source>
        <dbReference type="Proteomes" id="UP000824102"/>
    </source>
</evidence>
<evidence type="ECO:0000256" key="2">
    <source>
        <dbReference type="ARBA" id="ARBA00011322"/>
    </source>
</evidence>
<evidence type="ECO:0000256" key="1">
    <source>
        <dbReference type="ARBA" id="ARBA00006930"/>
    </source>
</evidence>
<dbReference type="GO" id="GO:0006302">
    <property type="term" value="P:double-strand break repair"/>
    <property type="evidence" value="ECO:0007669"/>
    <property type="project" value="InterPro"/>
</dbReference>
<protein>
    <recommendedName>
        <fullName evidence="3">Nuclease SbcCD subunit C</fullName>
    </recommendedName>
</protein>
<dbReference type="SUPFAM" id="SSF52540">
    <property type="entry name" value="P-loop containing nucleoside triphosphate hydrolases"/>
    <property type="match status" value="1"/>
</dbReference>
<name>A0A9D2G6M4_9FIRM</name>
<evidence type="ECO:0000256" key="3">
    <source>
        <dbReference type="ARBA" id="ARBA00013368"/>
    </source>
</evidence>
<dbReference type="InterPro" id="IPR027417">
    <property type="entry name" value="P-loop_NTPase"/>
</dbReference>
<organism evidence="6 7">
    <name type="scientific">Candidatus Gallimonas intestinavium</name>
    <dbReference type="NCBI Taxonomy" id="2838603"/>
    <lineage>
        <taxon>Bacteria</taxon>
        <taxon>Bacillati</taxon>
        <taxon>Bacillota</taxon>
        <taxon>Clostridia</taxon>
        <taxon>Candidatus Gallimonas</taxon>
    </lineage>
</organism>
<comment type="similarity">
    <text evidence="1">Belongs to the SMC family. SbcC subfamily.</text>
</comment>
<comment type="caution">
    <text evidence="6">The sequence shown here is derived from an EMBL/GenBank/DDBJ whole genome shotgun (WGS) entry which is preliminary data.</text>
</comment>
<comment type="subunit">
    <text evidence="2">Heterodimer of SbcC and SbcD.</text>
</comment>
<accession>A0A9D2G6M4</accession>
<dbReference type="InterPro" id="IPR038729">
    <property type="entry name" value="Rad50/SbcC_AAA"/>
</dbReference>
<dbReference type="Gene3D" id="3.40.50.300">
    <property type="entry name" value="P-loop containing nucleotide triphosphate hydrolases"/>
    <property type="match status" value="2"/>
</dbReference>
<dbReference type="Pfam" id="PF13476">
    <property type="entry name" value="AAA_23"/>
    <property type="match status" value="1"/>
</dbReference>
<dbReference type="PANTHER" id="PTHR32114:SF2">
    <property type="entry name" value="ABC TRANSPORTER ABCH.3"/>
    <property type="match status" value="1"/>
</dbReference>
<dbReference type="PANTHER" id="PTHR32114">
    <property type="entry name" value="ABC TRANSPORTER ABCH.3"/>
    <property type="match status" value="1"/>
</dbReference>
<reference evidence="6" key="1">
    <citation type="journal article" date="2021" name="PeerJ">
        <title>Extensive microbial diversity within the chicken gut microbiome revealed by metagenomics and culture.</title>
        <authorList>
            <person name="Gilroy R."/>
            <person name="Ravi A."/>
            <person name="Getino M."/>
            <person name="Pursley I."/>
            <person name="Horton D.L."/>
            <person name="Alikhan N.F."/>
            <person name="Baker D."/>
            <person name="Gharbi K."/>
            <person name="Hall N."/>
            <person name="Watson M."/>
            <person name="Adriaenssens E.M."/>
            <person name="Foster-Nyarko E."/>
            <person name="Jarju S."/>
            <person name="Secka A."/>
            <person name="Antonio M."/>
            <person name="Oren A."/>
            <person name="Chaudhuri R.R."/>
            <person name="La Ragione R."/>
            <person name="Hildebrand F."/>
            <person name="Pallen M.J."/>
        </authorList>
    </citation>
    <scope>NUCLEOTIDE SEQUENCE</scope>
    <source>
        <strain evidence="6">ChiW7-2402</strain>
    </source>
</reference>
<evidence type="ECO:0000313" key="6">
    <source>
        <dbReference type="EMBL" id="HIZ73201.1"/>
    </source>
</evidence>
<feature type="domain" description="Rad50/SbcC-type AAA" evidence="5">
    <location>
        <begin position="5"/>
        <end position="213"/>
    </location>
</feature>
<dbReference type="EMBL" id="DXBB01000089">
    <property type="protein sequence ID" value="HIZ73201.1"/>
    <property type="molecule type" value="Genomic_DNA"/>
</dbReference>
<dbReference type="AlphaFoldDB" id="A0A9D2G6M4"/>
<dbReference type="Proteomes" id="UP000824102">
    <property type="component" value="Unassembled WGS sequence"/>
</dbReference>
<reference evidence="6" key="2">
    <citation type="submission" date="2021-04" db="EMBL/GenBank/DDBJ databases">
        <authorList>
            <person name="Gilroy R."/>
        </authorList>
    </citation>
    <scope>NUCLEOTIDE SEQUENCE</scope>
    <source>
        <strain evidence="6">ChiW7-2402</strain>
    </source>
</reference>
<keyword evidence="4" id="KW-0175">Coiled coil</keyword>
<proteinExistence type="inferred from homology"/>
<evidence type="ECO:0000256" key="4">
    <source>
        <dbReference type="SAM" id="Coils"/>
    </source>
</evidence>
<gene>
    <name evidence="6" type="ORF">H9964_06440</name>
</gene>
<feature type="coiled-coil region" evidence="4">
    <location>
        <begin position="671"/>
        <end position="705"/>
    </location>
</feature>
<feature type="coiled-coil region" evidence="4">
    <location>
        <begin position="182"/>
        <end position="241"/>
    </location>
</feature>
<evidence type="ECO:0000259" key="5">
    <source>
        <dbReference type="Pfam" id="PF13476"/>
    </source>
</evidence>
<dbReference type="GO" id="GO:0016887">
    <property type="term" value="F:ATP hydrolysis activity"/>
    <property type="evidence" value="ECO:0007669"/>
    <property type="project" value="InterPro"/>
</dbReference>